<feature type="domain" description="Smr" evidence="1">
    <location>
        <begin position="251"/>
        <end position="315"/>
    </location>
</feature>
<name>A0A7L5E7B7_9SPHI</name>
<gene>
    <name evidence="2" type="ORF">HH214_02850</name>
</gene>
<dbReference type="InterPro" id="IPR036781">
    <property type="entry name" value="Smr_assoc-like_sf"/>
</dbReference>
<proteinExistence type="predicted"/>
<evidence type="ECO:0000313" key="3">
    <source>
        <dbReference type="Proteomes" id="UP000503278"/>
    </source>
</evidence>
<dbReference type="SUPFAM" id="SSF158949">
    <property type="entry name" value="Smr-associated domain-like"/>
    <property type="match status" value="1"/>
</dbReference>
<dbReference type="PROSITE" id="PS50828">
    <property type="entry name" value="SMR"/>
    <property type="match status" value="1"/>
</dbReference>
<accession>A0A7L5E7B7</accession>
<dbReference type="InterPro" id="IPR036063">
    <property type="entry name" value="Smr_dom_sf"/>
</dbReference>
<dbReference type="Proteomes" id="UP000503278">
    <property type="component" value="Chromosome"/>
</dbReference>
<sequence>MKYKLGDFVRFVDERREGYVTRIIDDQMIGVTDEDDFEIPVLASKVTSVHGHVSKRDKTDVVHDTPVVPAAEFKTKGIYLGVVSDAKAASVVHFHLINNTSFQLLVAHSTGKQESYKGEYAGIVAPQSATEIYSAQLADIQLWPEFQLQALYFTRQQTAPHEPLVFKEKFKAKDFAGAKKPLPVLNQNGWLIRLDEDDLVIDAEKLKESFFKPAQEKQQVDKPGNEVDLHIEKLRQDHQFMNSSEILNIQLEHFKKALDAAIVHQLHEITFIHGAGNGILRHELHKQLGKHQKVKTFLDARKEKFGYGATKVILK</sequence>
<dbReference type="Pfam" id="PF01713">
    <property type="entry name" value="Smr"/>
    <property type="match status" value="1"/>
</dbReference>
<protein>
    <submittedName>
        <fullName evidence="2">DUF2027 domain-containing protein</fullName>
    </submittedName>
</protein>
<evidence type="ECO:0000259" key="1">
    <source>
        <dbReference type="PROSITE" id="PS50828"/>
    </source>
</evidence>
<dbReference type="AlphaFoldDB" id="A0A7L5E7B7"/>
<dbReference type="Gene3D" id="3.30.1370.110">
    <property type="match status" value="1"/>
</dbReference>
<reference evidence="2 3" key="1">
    <citation type="submission" date="2020-04" db="EMBL/GenBank/DDBJ databases">
        <title>Genome sequencing of novel species.</title>
        <authorList>
            <person name="Heo J."/>
            <person name="Kim S.-J."/>
            <person name="Kim J.-S."/>
            <person name="Hong S.-B."/>
            <person name="Kwon S.-W."/>
        </authorList>
    </citation>
    <scope>NUCLEOTIDE SEQUENCE [LARGE SCALE GENOMIC DNA]</scope>
    <source>
        <strain evidence="2 3">F39-2</strain>
    </source>
</reference>
<keyword evidence="3" id="KW-1185">Reference proteome</keyword>
<organism evidence="2 3">
    <name type="scientific">Mucilaginibacter robiniae</name>
    <dbReference type="NCBI Taxonomy" id="2728022"/>
    <lineage>
        <taxon>Bacteria</taxon>
        <taxon>Pseudomonadati</taxon>
        <taxon>Bacteroidota</taxon>
        <taxon>Sphingobacteriia</taxon>
        <taxon>Sphingobacteriales</taxon>
        <taxon>Sphingobacteriaceae</taxon>
        <taxon>Mucilaginibacter</taxon>
    </lineage>
</organism>
<dbReference type="EMBL" id="CP051682">
    <property type="protein sequence ID" value="QJD98277.1"/>
    <property type="molecule type" value="Genomic_DNA"/>
</dbReference>
<dbReference type="Gene3D" id="2.60.40.1600">
    <property type="entry name" value="Smr-associated-like"/>
    <property type="match status" value="1"/>
</dbReference>
<evidence type="ECO:0000313" key="2">
    <source>
        <dbReference type="EMBL" id="QJD98277.1"/>
    </source>
</evidence>
<dbReference type="InterPro" id="IPR002625">
    <property type="entry name" value="Smr_dom"/>
</dbReference>
<dbReference type="KEGG" id="mrob:HH214_02850"/>